<reference evidence="7" key="4">
    <citation type="journal article" date="2018" name="Nat. Plants">
        <title>Whole-genome landscape of Medicago truncatula symbiotic genes.</title>
        <authorList>
            <person name="Pecrix Y."/>
            <person name="Gamas P."/>
            <person name="Carrere S."/>
        </authorList>
    </citation>
    <scope>NUCLEOTIDE SEQUENCE</scope>
    <source>
        <tissue evidence="7">Leaves</tissue>
    </source>
</reference>
<dbReference type="InterPro" id="IPR055300">
    <property type="entry name" value="CWZF3/5/7"/>
</dbReference>
<evidence type="ECO:0000256" key="2">
    <source>
        <dbReference type="ARBA" id="ARBA00022771"/>
    </source>
</evidence>
<dbReference type="HOGENOM" id="CLU_1339314_0_0_1"/>
<sequence>MAENNPAPEMIPTAVAAPHLINEDWVACDSCQKWRLLPTGVTPDQLPEKWLCSMLYWLPGMNSCDISEDETTKAPCALYQMPMSEGQNNLQTHASETAFGESSADALKFGLNQKNSSSDVLPDRGMKKHVVKEKMMSGKINAQAYGKNRSMNDVNQHATDSKPTKTMSSRHSSRFGNIIEDKYLSEERDQVEVTSGVCSLDAVGD</sequence>
<evidence type="ECO:0000256" key="1">
    <source>
        <dbReference type="ARBA" id="ARBA00022723"/>
    </source>
</evidence>
<dbReference type="EnsemblPlants" id="KEH37307">
    <property type="protein sequence ID" value="KEH37307"/>
    <property type="gene ID" value="MTR_2g437370"/>
</dbReference>
<reference evidence="6 9" key="1">
    <citation type="journal article" date="2011" name="Nature">
        <title>The Medicago genome provides insight into the evolution of rhizobial symbioses.</title>
        <authorList>
            <person name="Young N.D."/>
            <person name="Debelle F."/>
            <person name="Oldroyd G.E."/>
            <person name="Geurts R."/>
            <person name="Cannon S.B."/>
            <person name="Udvardi M.K."/>
            <person name="Benedito V.A."/>
            <person name="Mayer K.F."/>
            <person name="Gouzy J."/>
            <person name="Schoof H."/>
            <person name="Van de Peer Y."/>
            <person name="Proost S."/>
            <person name="Cook D.R."/>
            <person name="Meyers B.C."/>
            <person name="Spannagl M."/>
            <person name="Cheung F."/>
            <person name="De Mita S."/>
            <person name="Krishnakumar V."/>
            <person name="Gundlach H."/>
            <person name="Zhou S."/>
            <person name="Mudge J."/>
            <person name="Bharti A.K."/>
            <person name="Murray J.D."/>
            <person name="Naoumkina M.A."/>
            <person name="Rosen B."/>
            <person name="Silverstein K.A."/>
            <person name="Tang H."/>
            <person name="Rombauts S."/>
            <person name="Zhao P.X."/>
            <person name="Zhou P."/>
            <person name="Barbe V."/>
            <person name="Bardou P."/>
            <person name="Bechner M."/>
            <person name="Bellec A."/>
            <person name="Berger A."/>
            <person name="Berges H."/>
            <person name="Bidwell S."/>
            <person name="Bisseling T."/>
            <person name="Choisne N."/>
            <person name="Couloux A."/>
            <person name="Denny R."/>
            <person name="Deshpande S."/>
            <person name="Dai X."/>
            <person name="Doyle J.J."/>
            <person name="Dudez A.M."/>
            <person name="Farmer A.D."/>
            <person name="Fouteau S."/>
            <person name="Franken C."/>
            <person name="Gibelin C."/>
            <person name="Gish J."/>
            <person name="Goldstein S."/>
            <person name="Gonzalez A.J."/>
            <person name="Green P.J."/>
            <person name="Hallab A."/>
            <person name="Hartog M."/>
            <person name="Hua A."/>
            <person name="Humphray S.J."/>
            <person name="Jeong D.H."/>
            <person name="Jing Y."/>
            <person name="Jocker A."/>
            <person name="Kenton S.M."/>
            <person name="Kim D.J."/>
            <person name="Klee K."/>
            <person name="Lai H."/>
            <person name="Lang C."/>
            <person name="Lin S."/>
            <person name="Macmil S.L."/>
            <person name="Magdelenat G."/>
            <person name="Matthews L."/>
            <person name="McCorrison J."/>
            <person name="Monaghan E.L."/>
            <person name="Mun J.H."/>
            <person name="Najar F.Z."/>
            <person name="Nicholson C."/>
            <person name="Noirot C."/>
            <person name="O'Bleness M."/>
            <person name="Paule C.R."/>
            <person name="Poulain J."/>
            <person name="Prion F."/>
            <person name="Qin B."/>
            <person name="Qu C."/>
            <person name="Retzel E.F."/>
            <person name="Riddle C."/>
            <person name="Sallet E."/>
            <person name="Samain S."/>
            <person name="Samson N."/>
            <person name="Sanders I."/>
            <person name="Saurat O."/>
            <person name="Scarpelli C."/>
            <person name="Schiex T."/>
            <person name="Segurens B."/>
            <person name="Severin A.J."/>
            <person name="Sherrier D.J."/>
            <person name="Shi R."/>
            <person name="Sims S."/>
            <person name="Singer S.R."/>
            <person name="Sinharoy S."/>
            <person name="Sterck L."/>
            <person name="Viollet A."/>
            <person name="Wang B.B."/>
            <person name="Wang K."/>
            <person name="Wang M."/>
            <person name="Wang X."/>
            <person name="Warfsmann J."/>
            <person name="Weissenbach J."/>
            <person name="White D.D."/>
            <person name="White J.D."/>
            <person name="Wiley G.B."/>
            <person name="Wincker P."/>
            <person name="Xing Y."/>
            <person name="Yang L."/>
            <person name="Yao Z."/>
            <person name="Ying F."/>
            <person name="Zhai J."/>
            <person name="Zhou L."/>
            <person name="Zuber A."/>
            <person name="Denarie J."/>
            <person name="Dixon R.A."/>
            <person name="May G.D."/>
            <person name="Schwartz D.C."/>
            <person name="Rogers J."/>
            <person name="Quetier F."/>
            <person name="Town C.D."/>
            <person name="Roe B.A."/>
        </authorList>
    </citation>
    <scope>NUCLEOTIDE SEQUENCE [LARGE SCALE GENOMIC DNA]</scope>
    <source>
        <strain evidence="6">A17</strain>
        <strain evidence="8 9">cv. Jemalong A17</strain>
    </source>
</reference>
<keyword evidence="9" id="KW-1185">Reference proteome</keyword>
<evidence type="ECO:0000313" key="6">
    <source>
        <dbReference type="EMBL" id="KEH37307.1"/>
    </source>
</evidence>
<feature type="compositionally biased region" description="Polar residues" evidence="4">
    <location>
        <begin position="149"/>
        <end position="158"/>
    </location>
</feature>
<name>A0A072V664_MEDTR</name>
<dbReference type="EMBL" id="PSQE01000002">
    <property type="protein sequence ID" value="RHN73240.1"/>
    <property type="molecule type" value="Genomic_DNA"/>
</dbReference>
<reference evidence="6 9" key="2">
    <citation type="journal article" date="2014" name="BMC Genomics">
        <title>An improved genome release (version Mt4.0) for the model legume Medicago truncatula.</title>
        <authorList>
            <person name="Tang H."/>
            <person name="Krishnakumar V."/>
            <person name="Bidwell S."/>
            <person name="Rosen B."/>
            <person name="Chan A."/>
            <person name="Zhou S."/>
            <person name="Gentzbittel L."/>
            <person name="Childs K.L."/>
            <person name="Yandell M."/>
            <person name="Gundlach H."/>
            <person name="Mayer K.F."/>
            <person name="Schwartz D.C."/>
            <person name="Town C.D."/>
        </authorList>
    </citation>
    <scope>GENOME REANNOTATION</scope>
    <source>
        <strain evidence="6">A17</strain>
        <strain evidence="8 9">cv. Jemalong A17</strain>
    </source>
</reference>
<proteinExistence type="predicted"/>
<dbReference type="Proteomes" id="UP000265566">
    <property type="component" value="Chromosome 2"/>
</dbReference>
<dbReference type="Pfam" id="PF07496">
    <property type="entry name" value="zf-CW"/>
    <property type="match status" value="1"/>
</dbReference>
<evidence type="ECO:0000313" key="7">
    <source>
        <dbReference type="EMBL" id="RHN73240.1"/>
    </source>
</evidence>
<feature type="region of interest" description="Disordered" evidence="4">
    <location>
        <begin position="149"/>
        <end position="174"/>
    </location>
</feature>
<evidence type="ECO:0000313" key="8">
    <source>
        <dbReference type="EnsemblPlants" id="KEH37307"/>
    </source>
</evidence>
<dbReference type="STRING" id="3880.A0A072V664"/>
<accession>A0A072V664</accession>
<evidence type="ECO:0000256" key="4">
    <source>
        <dbReference type="SAM" id="MobiDB-lite"/>
    </source>
</evidence>
<keyword evidence="2 6" id="KW-0863">Zinc-finger</keyword>
<dbReference type="Gene3D" id="3.30.40.100">
    <property type="match status" value="1"/>
</dbReference>
<keyword evidence="3" id="KW-0862">Zinc</keyword>
<dbReference type="AlphaFoldDB" id="A0A072V664"/>
<dbReference type="PROSITE" id="PS51050">
    <property type="entry name" value="ZF_CW"/>
    <property type="match status" value="1"/>
</dbReference>
<dbReference type="Gramene" id="rna9036">
    <property type="protein sequence ID" value="RHN73240.1"/>
    <property type="gene ID" value="gene9036"/>
</dbReference>
<reference evidence="8" key="3">
    <citation type="submission" date="2015-04" db="UniProtKB">
        <authorList>
            <consortium name="EnsemblPlants"/>
        </authorList>
    </citation>
    <scope>IDENTIFICATION</scope>
    <source>
        <strain evidence="8">cv. Jemalong A17</strain>
    </source>
</reference>
<dbReference type="GO" id="GO:0008270">
    <property type="term" value="F:zinc ion binding"/>
    <property type="evidence" value="ECO:0007669"/>
    <property type="project" value="UniProtKB-KW"/>
</dbReference>
<dbReference type="Proteomes" id="UP000002051">
    <property type="component" value="Chromosome 2"/>
</dbReference>
<organism evidence="6 9">
    <name type="scientific">Medicago truncatula</name>
    <name type="common">Barrel medic</name>
    <name type="synonym">Medicago tribuloides</name>
    <dbReference type="NCBI Taxonomy" id="3880"/>
    <lineage>
        <taxon>Eukaryota</taxon>
        <taxon>Viridiplantae</taxon>
        <taxon>Streptophyta</taxon>
        <taxon>Embryophyta</taxon>
        <taxon>Tracheophyta</taxon>
        <taxon>Spermatophyta</taxon>
        <taxon>Magnoliopsida</taxon>
        <taxon>eudicotyledons</taxon>
        <taxon>Gunneridae</taxon>
        <taxon>Pentapetalae</taxon>
        <taxon>rosids</taxon>
        <taxon>fabids</taxon>
        <taxon>Fabales</taxon>
        <taxon>Fabaceae</taxon>
        <taxon>Papilionoideae</taxon>
        <taxon>50 kb inversion clade</taxon>
        <taxon>NPAAA clade</taxon>
        <taxon>Hologalegina</taxon>
        <taxon>IRL clade</taxon>
        <taxon>Trifolieae</taxon>
        <taxon>Medicago</taxon>
    </lineage>
</organism>
<dbReference type="OrthoDB" id="757982at2759"/>
<gene>
    <name evidence="8" type="primary">25488174</name>
    <name evidence="6" type="ordered locus">MTR_2g437370</name>
    <name evidence="7" type="ORF">MtrunA17_Chr2g0296351</name>
</gene>
<keyword evidence="1" id="KW-0479">Metal-binding</keyword>
<protein>
    <submittedName>
        <fullName evidence="6">CW-type zinc-finger protein</fullName>
    </submittedName>
    <submittedName>
        <fullName evidence="7">Putative transcription factor &amp; chromatin remodeling CW-Zn family</fullName>
    </submittedName>
</protein>
<evidence type="ECO:0000259" key="5">
    <source>
        <dbReference type="PROSITE" id="PS51050"/>
    </source>
</evidence>
<dbReference type="PANTHER" id="PTHR46524">
    <property type="entry name" value="CW-TYPE ZINC FINGER"/>
    <property type="match status" value="1"/>
</dbReference>
<evidence type="ECO:0000256" key="3">
    <source>
        <dbReference type="ARBA" id="ARBA00022833"/>
    </source>
</evidence>
<dbReference type="PANTHER" id="PTHR46524:SF12">
    <property type="entry name" value="CW-TYPE DOMAIN-CONTAINING PROTEIN"/>
    <property type="match status" value="1"/>
</dbReference>
<evidence type="ECO:0000313" key="9">
    <source>
        <dbReference type="Proteomes" id="UP000002051"/>
    </source>
</evidence>
<dbReference type="EMBL" id="CM001218">
    <property type="protein sequence ID" value="KEH37307.1"/>
    <property type="molecule type" value="Genomic_DNA"/>
</dbReference>
<feature type="domain" description="CW-type" evidence="5">
    <location>
        <begin position="19"/>
        <end position="72"/>
    </location>
</feature>
<dbReference type="InterPro" id="IPR011124">
    <property type="entry name" value="Znf_CW"/>
</dbReference>